<keyword evidence="2" id="KW-1185">Reference proteome</keyword>
<dbReference type="InterPro" id="IPR016155">
    <property type="entry name" value="Mopterin_synth/thiamin_S_b"/>
</dbReference>
<organism evidence="1 2">
    <name type="scientific">Rhodoblastus acidophilus</name>
    <name type="common">Rhodopseudomonas acidophila</name>
    <dbReference type="NCBI Taxonomy" id="1074"/>
    <lineage>
        <taxon>Bacteria</taxon>
        <taxon>Pseudomonadati</taxon>
        <taxon>Pseudomonadota</taxon>
        <taxon>Alphaproteobacteria</taxon>
        <taxon>Hyphomicrobiales</taxon>
        <taxon>Rhodoblastaceae</taxon>
        <taxon>Rhodoblastus</taxon>
    </lineage>
</organism>
<dbReference type="InterPro" id="IPR003749">
    <property type="entry name" value="ThiS/MoaD-like"/>
</dbReference>
<gene>
    <name evidence="1" type="ORF">SAMN06265338_104264</name>
</gene>
<dbReference type="OrthoDB" id="197113at2"/>
<dbReference type="InterPro" id="IPR010035">
    <property type="entry name" value="Thi_S"/>
</dbReference>
<protein>
    <submittedName>
        <fullName evidence="1">Sulfur carrier protein</fullName>
    </submittedName>
</protein>
<dbReference type="PANTHER" id="PTHR34472">
    <property type="entry name" value="SULFUR CARRIER PROTEIN THIS"/>
    <property type="match status" value="1"/>
</dbReference>
<dbReference type="EMBL" id="FYDG01000004">
    <property type="protein sequence ID" value="SNB72040.1"/>
    <property type="molecule type" value="Genomic_DNA"/>
</dbReference>
<dbReference type="InterPro" id="IPR012675">
    <property type="entry name" value="Beta-grasp_dom_sf"/>
</dbReference>
<proteinExistence type="predicted"/>
<dbReference type="Pfam" id="PF02597">
    <property type="entry name" value="ThiS"/>
    <property type="match status" value="1"/>
</dbReference>
<dbReference type="NCBIfam" id="TIGR01683">
    <property type="entry name" value="thiS"/>
    <property type="match status" value="1"/>
</dbReference>
<evidence type="ECO:0000313" key="2">
    <source>
        <dbReference type="Proteomes" id="UP000198418"/>
    </source>
</evidence>
<accession>A0A212RHY3</accession>
<dbReference type="PANTHER" id="PTHR34472:SF1">
    <property type="entry name" value="SULFUR CARRIER PROTEIN THIS"/>
    <property type="match status" value="1"/>
</dbReference>
<dbReference type="AlphaFoldDB" id="A0A212RHY3"/>
<name>A0A212RHY3_RHOAC</name>
<sequence>MKIAVNGEQLEAGAATLAALLAELEYDPGLVATAVNEVFVRAKDRDFCALKEGDKVEVLSPRQGG</sequence>
<dbReference type="SUPFAM" id="SSF54285">
    <property type="entry name" value="MoaD/ThiS"/>
    <property type="match status" value="1"/>
</dbReference>
<dbReference type="RefSeq" id="WP_088520706.1">
    <property type="nucleotide sequence ID" value="NZ_FYDG01000004.1"/>
</dbReference>
<dbReference type="Gene3D" id="3.10.20.30">
    <property type="match status" value="1"/>
</dbReference>
<evidence type="ECO:0000313" key="1">
    <source>
        <dbReference type="EMBL" id="SNB72040.1"/>
    </source>
</evidence>
<dbReference type="Proteomes" id="UP000198418">
    <property type="component" value="Unassembled WGS sequence"/>
</dbReference>
<reference evidence="2" key="1">
    <citation type="submission" date="2017-06" db="EMBL/GenBank/DDBJ databases">
        <authorList>
            <person name="Varghese N."/>
            <person name="Submissions S."/>
        </authorList>
    </citation>
    <scope>NUCLEOTIDE SEQUENCE [LARGE SCALE GENOMIC DNA]</scope>
    <source>
        <strain evidence="2">DSM 137</strain>
    </source>
</reference>